<evidence type="ECO:0000313" key="8">
    <source>
        <dbReference type="EMBL" id="RWR77842.1"/>
    </source>
</evidence>
<evidence type="ECO:0000256" key="7">
    <source>
        <dbReference type="SAM" id="MobiDB-lite"/>
    </source>
</evidence>
<dbReference type="GO" id="GO:0008270">
    <property type="term" value="F:zinc ion binding"/>
    <property type="evidence" value="ECO:0007669"/>
    <property type="project" value="UniProtKB-KW"/>
</dbReference>
<organism evidence="8 9">
    <name type="scientific">Cinnamomum micranthum f. kanehirae</name>
    <dbReference type="NCBI Taxonomy" id="337451"/>
    <lineage>
        <taxon>Eukaryota</taxon>
        <taxon>Viridiplantae</taxon>
        <taxon>Streptophyta</taxon>
        <taxon>Embryophyta</taxon>
        <taxon>Tracheophyta</taxon>
        <taxon>Spermatophyta</taxon>
        <taxon>Magnoliopsida</taxon>
        <taxon>Magnoliidae</taxon>
        <taxon>Laurales</taxon>
        <taxon>Lauraceae</taxon>
        <taxon>Cinnamomum</taxon>
    </lineage>
</organism>
<dbReference type="PANTHER" id="PTHR46813:SF16">
    <property type="entry name" value="GATA TRANSCRIPTION FACTOR 18"/>
    <property type="match status" value="1"/>
</dbReference>
<keyword evidence="4" id="KW-0805">Transcription regulation</keyword>
<proteinExistence type="predicted"/>
<evidence type="ECO:0000256" key="1">
    <source>
        <dbReference type="ARBA" id="ARBA00022723"/>
    </source>
</evidence>
<dbReference type="Proteomes" id="UP000283530">
    <property type="component" value="Unassembled WGS sequence"/>
</dbReference>
<keyword evidence="6" id="KW-0804">Transcription</keyword>
<evidence type="ECO:0000256" key="2">
    <source>
        <dbReference type="ARBA" id="ARBA00022771"/>
    </source>
</evidence>
<evidence type="ECO:0000256" key="5">
    <source>
        <dbReference type="ARBA" id="ARBA00023125"/>
    </source>
</evidence>
<keyword evidence="1" id="KW-0479">Metal-binding</keyword>
<keyword evidence="5" id="KW-0238">DNA-binding</keyword>
<dbReference type="AlphaFoldDB" id="A0A3S3NYR8"/>
<gene>
    <name evidence="8" type="ORF">CKAN_00634600</name>
</gene>
<feature type="compositionally biased region" description="Low complexity" evidence="7">
    <location>
        <begin position="99"/>
        <end position="111"/>
    </location>
</feature>
<sequence>MKELDLLSRLEECRRDDSNPTVDCTLKLGLPSNPAVPEFPVADKKPWIDFPMIYGAPQVKNDKCPMISGGYGQEVIGNKDKYWLIEEEDGTFTKWEDVGSGSPKPPSSSSSRRGELGVNGSSSSAAPPPILSINDLGLPNTNNQELPAFCNPQHHNVPTDRTRREEPQVPVEKRCTLCMRTSSPLWRNGPLGLKEGWSPCPFGFPDRVREIVPEPRTSEQAWDD</sequence>
<feature type="region of interest" description="Disordered" evidence="7">
    <location>
        <begin position="94"/>
        <end position="168"/>
    </location>
</feature>
<name>A0A3S3NYR8_9MAGN</name>
<feature type="compositionally biased region" description="Basic and acidic residues" evidence="7">
    <location>
        <begin position="157"/>
        <end position="168"/>
    </location>
</feature>
<keyword evidence="2" id="KW-0863">Zinc-finger</keyword>
<keyword evidence="3" id="KW-0862">Zinc</keyword>
<dbReference type="PANTHER" id="PTHR46813">
    <property type="entry name" value="GATA TRANSCRIPTION FACTOR 18"/>
    <property type="match status" value="1"/>
</dbReference>
<comment type="caution">
    <text evidence="8">The sequence shown here is derived from an EMBL/GenBank/DDBJ whole genome shotgun (WGS) entry which is preliminary data.</text>
</comment>
<reference evidence="8 9" key="1">
    <citation type="journal article" date="2019" name="Nat. Plants">
        <title>Stout camphor tree genome fills gaps in understanding of flowering plant genome evolution.</title>
        <authorList>
            <person name="Chaw S.M."/>
            <person name="Liu Y.C."/>
            <person name="Wu Y.W."/>
            <person name="Wang H.Y."/>
            <person name="Lin C.I."/>
            <person name="Wu C.S."/>
            <person name="Ke H.M."/>
            <person name="Chang L.Y."/>
            <person name="Hsu C.Y."/>
            <person name="Yang H.T."/>
            <person name="Sudianto E."/>
            <person name="Hsu M.H."/>
            <person name="Wu K.P."/>
            <person name="Wang L.N."/>
            <person name="Leebens-Mack J.H."/>
            <person name="Tsai I.J."/>
        </authorList>
    </citation>
    <scope>NUCLEOTIDE SEQUENCE [LARGE SCALE GENOMIC DNA]</scope>
    <source>
        <strain evidence="9">cv. Chaw 1501</strain>
        <tissue evidence="8">Young leaves</tissue>
    </source>
</reference>
<evidence type="ECO:0000313" key="9">
    <source>
        <dbReference type="Proteomes" id="UP000283530"/>
    </source>
</evidence>
<evidence type="ECO:0000256" key="4">
    <source>
        <dbReference type="ARBA" id="ARBA00023015"/>
    </source>
</evidence>
<dbReference type="GO" id="GO:0003677">
    <property type="term" value="F:DNA binding"/>
    <property type="evidence" value="ECO:0007669"/>
    <property type="project" value="UniProtKB-KW"/>
</dbReference>
<accession>A0A3S3NYR8</accession>
<keyword evidence="9" id="KW-1185">Reference proteome</keyword>
<evidence type="ECO:0000256" key="3">
    <source>
        <dbReference type="ARBA" id="ARBA00022833"/>
    </source>
</evidence>
<dbReference type="EMBL" id="QPKB01000002">
    <property type="protein sequence ID" value="RWR77842.1"/>
    <property type="molecule type" value="Genomic_DNA"/>
</dbReference>
<protein>
    <submittedName>
        <fullName evidence="8">Uncharacterized protein</fullName>
    </submittedName>
</protein>
<evidence type="ECO:0000256" key="6">
    <source>
        <dbReference type="ARBA" id="ARBA00023163"/>
    </source>
</evidence>
<dbReference type="OrthoDB" id="2162994at2759"/>